<dbReference type="Proteomes" id="UP001604336">
    <property type="component" value="Unassembled WGS sequence"/>
</dbReference>
<accession>A0ABD1UNK8</accession>
<dbReference type="EMBL" id="JBFOLK010000003">
    <property type="protein sequence ID" value="KAL2526053.1"/>
    <property type="molecule type" value="Genomic_DNA"/>
</dbReference>
<name>A0ABD1UNK8_9LAMI</name>
<keyword evidence="3" id="KW-1185">Reference proteome</keyword>
<feature type="region of interest" description="Disordered" evidence="1">
    <location>
        <begin position="137"/>
        <end position="187"/>
    </location>
</feature>
<dbReference type="AlphaFoldDB" id="A0ABD1UNK8"/>
<comment type="caution">
    <text evidence="2">The sequence shown here is derived from an EMBL/GenBank/DDBJ whole genome shotgun (WGS) entry which is preliminary data.</text>
</comment>
<evidence type="ECO:0000256" key="1">
    <source>
        <dbReference type="SAM" id="MobiDB-lite"/>
    </source>
</evidence>
<sequence>MNGGYLENLDSDDEAKNYMQSVLMIPEILLLSPVMILRKEEAVLGVSKIRGGRVVDEKSRVVRMGEVVGDTLLKPIVSLSVEVLRDAPSVHSPMNVVHVLVASGSAAPAPVVGAPSVMKVRDDSSFSSSIVDVGIGSSSSSTVMEGEGEGDVQGCEVGPKGAQKRRLPDEGVGVDSGKAKKSWAASPQKTSGSHKVFSLEAQGCIPNSSYWRERINIWFRLDELDPEILERLSPPSTMVVAFVHKYWTTIWAKATDGADLHKMIRIAEMNTVQSHVLNCELYKVFSTKVDELRS</sequence>
<proteinExistence type="predicted"/>
<evidence type="ECO:0000313" key="3">
    <source>
        <dbReference type="Proteomes" id="UP001604336"/>
    </source>
</evidence>
<evidence type="ECO:0000313" key="2">
    <source>
        <dbReference type="EMBL" id="KAL2526053.1"/>
    </source>
</evidence>
<organism evidence="2 3">
    <name type="scientific">Abeliophyllum distichum</name>
    <dbReference type="NCBI Taxonomy" id="126358"/>
    <lineage>
        <taxon>Eukaryota</taxon>
        <taxon>Viridiplantae</taxon>
        <taxon>Streptophyta</taxon>
        <taxon>Embryophyta</taxon>
        <taxon>Tracheophyta</taxon>
        <taxon>Spermatophyta</taxon>
        <taxon>Magnoliopsida</taxon>
        <taxon>eudicotyledons</taxon>
        <taxon>Gunneridae</taxon>
        <taxon>Pentapetalae</taxon>
        <taxon>asterids</taxon>
        <taxon>lamiids</taxon>
        <taxon>Lamiales</taxon>
        <taxon>Oleaceae</taxon>
        <taxon>Forsythieae</taxon>
        <taxon>Abeliophyllum</taxon>
    </lineage>
</organism>
<protein>
    <submittedName>
        <fullName evidence="2">Uncharacterized protein</fullName>
    </submittedName>
</protein>
<reference evidence="3" key="1">
    <citation type="submission" date="2024-07" db="EMBL/GenBank/DDBJ databases">
        <title>Two chromosome-level genome assemblies of Korean endemic species Abeliophyllum distichum and Forsythia ovata (Oleaceae).</title>
        <authorList>
            <person name="Jang H."/>
        </authorList>
    </citation>
    <scope>NUCLEOTIDE SEQUENCE [LARGE SCALE GENOMIC DNA]</scope>
</reference>
<gene>
    <name evidence="2" type="ORF">Adt_11107</name>
</gene>